<gene>
    <name evidence="2" type="ORF">MNBD_PLANCTO02-70</name>
</gene>
<evidence type="ECO:0000256" key="1">
    <source>
        <dbReference type="SAM" id="Coils"/>
    </source>
</evidence>
<keyword evidence="1" id="KW-0175">Coiled coil</keyword>
<accession>A0A3B1E052</accession>
<sequence length="749" mass="82384">MRKNGNSKKKRTQQRSSLSWRKLKVTCLLLGMTAMIASASLAFEDEKKVAQPKTPGLFGILVDEAPEDLSAEAFAILDGNWAKWSEGVSGLVADLYEDDSLGTQGQRDKIALLKIKIKTMETAIDDSAYSSLLDQLVMMHGRLSRRIDFAEAILDTLEQDPKTVRMQQLKRTAANLRKVASSTENKLNEYVNGSAWSPYLQIKALKETSWHTKKSMQAARNVLIKLAARNTLQDKSQKRFLNQPFFNRLQNAVSAYVAAVTSRNRLVNKKLLRQQLSGLVKATDRFSEQNLTADAIQIAKLTKALSKNTADNGSRIGGVVNKYYQNNNLQLVVGEDFLSRLMGESKTDRSNVDDTFMNARSIGVSDTTVSVSVDIKPNEGAALFDLVLSGTSSTNTISYASQAGARIAATGYHTFTATRGVLFDGDQMVLIGTGATMSVNPSVSINGAGTDYDGIPFIGSMARNQAYSTALSRRGVASQHAADKIRERVLPEYDRELQVQIPKLNKNLAGGLNKRLKKLSLYPQRKLYRSTSTQMIATSLISGKNELGGGAPNYGVASDSGLTICVHQSLLNNTLNRMNLAGKTLTDKQLKAKIKSFMSQLTGSDLSLSESVSEQKTPSRKKEQSQFIFAKQDPIRIQVYGGELVLTLRCGFKQKGEKDIPQHIISVPLIFEMSGDVMKVKRGVVKVSAVNPKDRSISVAGVIRKKIASSISNHQHNRNMPIHREGKSDVIIRIQKVKARNGWLSFEAI</sequence>
<dbReference type="EMBL" id="UOGL01000639">
    <property type="protein sequence ID" value="VAX42294.1"/>
    <property type="molecule type" value="Genomic_DNA"/>
</dbReference>
<organism evidence="2">
    <name type="scientific">hydrothermal vent metagenome</name>
    <dbReference type="NCBI Taxonomy" id="652676"/>
    <lineage>
        <taxon>unclassified sequences</taxon>
        <taxon>metagenomes</taxon>
        <taxon>ecological metagenomes</taxon>
    </lineage>
</organism>
<dbReference type="AlphaFoldDB" id="A0A3B1E052"/>
<feature type="coiled-coil region" evidence="1">
    <location>
        <begin position="140"/>
        <end position="186"/>
    </location>
</feature>
<name>A0A3B1E052_9ZZZZ</name>
<reference evidence="2" key="1">
    <citation type="submission" date="2018-06" db="EMBL/GenBank/DDBJ databases">
        <authorList>
            <person name="Zhirakovskaya E."/>
        </authorList>
    </citation>
    <scope>NUCLEOTIDE SEQUENCE</scope>
</reference>
<evidence type="ECO:0000313" key="2">
    <source>
        <dbReference type="EMBL" id="VAX42294.1"/>
    </source>
</evidence>
<proteinExistence type="predicted"/>
<protein>
    <submittedName>
        <fullName evidence="2">Uncharacterized protein</fullName>
    </submittedName>
</protein>